<organism evidence="2 4">
    <name type="scientific">Yarrowia lipolytica</name>
    <name type="common">Candida lipolytica</name>
    <dbReference type="NCBI Taxonomy" id="4952"/>
    <lineage>
        <taxon>Eukaryota</taxon>
        <taxon>Fungi</taxon>
        <taxon>Dikarya</taxon>
        <taxon>Ascomycota</taxon>
        <taxon>Saccharomycotina</taxon>
        <taxon>Dipodascomycetes</taxon>
        <taxon>Dipodascales</taxon>
        <taxon>Dipodascales incertae sedis</taxon>
        <taxon>Yarrowia</taxon>
    </lineage>
</organism>
<gene>
    <name evidence="3" type="ORF">B0I71DRAFT_136048</name>
    <name evidence="2" type="ORF">YALI1_F36204g</name>
</gene>
<reference evidence="2 4" key="1">
    <citation type="journal article" date="2016" name="PLoS ONE">
        <title>Sequence Assembly of Yarrowia lipolytica Strain W29/CLIB89 Shows Transposable Element Diversity.</title>
        <authorList>
            <person name="Magnan C."/>
            <person name="Yu J."/>
            <person name="Chang I."/>
            <person name="Jahn E."/>
            <person name="Kanomata Y."/>
            <person name="Wu J."/>
            <person name="Zeller M."/>
            <person name="Oakes M."/>
            <person name="Baldi P."/>
            <person name="Sandmeyer S."/>
        </authorList>
    </citation>
    <scope>NUCLEOTIDE SEQUENCE [LARGE SCALE GENOMIC DNA]</scope>
    <source>
        <strain evidence="2">CLIB89</strain>
        <strain evidence="4">CLIB89(W29)</strain>
    </source>
</reference>
<dbReference type="KEGG" id="yli:2908852"/>
<evidence type="ECO:0000256" key="1">
    <source>
        <dbReference type="SAM" id="MobiDB-lite"/>
    </source>
</evidence>
<dbReference type="GeneID" id="2908852"/>
<protein>
    <submittedName>
        <fullName evidence="2">Uncharacterized protein</fullName>
    </submittedName>
</protein>
<dbReference type="Proteomes" id="UP000182444">
    <property type="component" value="Chromosome 1F"/>
</dbReference>
<evidence type="ECO:0000313" key="3">
    <source>
        <dbReference type="EMBL" id="RDW23376.1"/>
    </source>
</evidence>
<proteinExistence type="predicted"/>
<dbReference type="Proteomes" id="UP000256601">
    <property type="component" value="Unassembled WGS sequence"/>
</dbReference>
<dbReference type="EMBL" id="CP017558">
    <property type="protein sequence ID" value="AOW07837.1"/>
    <property type="molecule type" value="Genomic_DNA"/>
</dbReference>
<evidence type="ECO:0000313" key="2">
    <source>
        <dbReference type="EMBL" id="AOW07837.1"/>
    </source>
</evidence>
<dbReference type="VEuPathDB" id="FungiDB:YALI0_F28479g"/>
<evidence type="ECO:0000313" key="5">
    <source>
        <dbReference type="Proteomes" id="UP000256601"/>
    </source>
</evidence>
<name>A0A1D8NQC4_YARLL</name>
<dbReference type="VEuPathDB" id="FungiDB:YALI1_F36204g"/>
<accession>A0A1D8NQC4</accession>
<feature type="region of interest" description="Disordered" evidence="1">
    <location>
        <begin position="102"/>
        <end position="126"/>
    </location>
</feature>
<dbReference type="EMBL" id="KZ859089">
    <property type="protein sequence ID" value="RDW23376.1"/>
    <property type="molecule type" value="Genomic_DNA"/>
</dbReference>
<reference evidence="3 5" key="2">
    <citation type="submission" date="2018-07" db="EMBL/GenBank/DDBJ databases">
        <title>Draft Genome Assemblies for Five Robust Yarrowia lipolytica Strains Exhibiting High Lipid Production and Pentose Sugar Utilization and Sugar Alcohol Secretion from Undetoxified Lignocellulosic Biomass Hydrolysates.</title>
        <authorList>
            <consortium name="DOE Joint Genome Institute"/>
            <person name="Walker C."/>
            <person name="Ryu S."/>
            <person name="Na H."/>
            <person name="Zane M."/>
            <person name="LaButti K."/>
            <person name="Lipzen A."/>
            <person name="Haridas S."/>
            <person name="Barry K."/>
            <person name="Grigoriev I.V."/>
            <person name="Quarterman J."/>
            <person name="Slininger P."/>
            <person name="Dien B."/>
            <person name="Trinh C.T."/>
        </authorList>
    </citation>
    <scope>NUCLEOTIDE SEQUENCE [LARGE SCALE GENOMIC DNA]</scope>
    <source>
        <strain evidence="3 5">YB392</strain>
    </source>
</reference>
<feature type="compositionally biased region" description="Polar residues" evidence="1">
    <location>
        <begin position="160"/>
        <end position="184"/>
    </location>
</feature>
<feature type="region of interest" description="Disordered" evidence="1">
    <location>
        <begin position="160"/>
        <end position="191"/>
    </location>
</feature>
<evidence type="ECO:0000313" key="4">
    <source>
        <dbReference type="Proteomes" id="UP000182444"/>
    </source>
</evidence>
<sequence length="191" mass="20840">MTLKEIYSSCLGCCQRQNDTIQFDMYEEEEEAQALLSQEGAEPANEFGEYVAAANPGEFGIEHSIGDTNVRQWLSGLAVQASTGWSGWSGWSWGLFGGRGHRLPEPEDQRPMNYADRSESSGSLRSRNDLLGFEDQAPSAIMDAEQLSDGFARELIFGTSTISGNSERTAPRSNSIVSGQSGDSTETKHTN</sequence>
<dbReference type="AlphaFoldDB" id="A0A1D8NQC4"/>